<dbReference type="Proteomes" id="UP000823405">
    <property type="component" value="Unassembled WGS sequence"/>
</dbReference>
<protein>
    <recommendedName>
        <fullName evidence="3">F-box domain-containing protein</fullName>
    </recommendedName>
</protein>
<evidence type="ECO:0000313" key="2">
    <source>
        <dbReference type="Proteomes" id="UP000823405"/>
    </source>
</evidence>
<evidence type="ECO:0008006" key="3">
    <source>
        <dbReference type="Google" id="ProtNLM"/>
    </source>
</evidence>
<sequence length="665" mass="76339">MTSATPQHQQLRDPHPIPSTSRAAAAVTAASTTIPSPLQIPEVLDHIFSYVDNHSLCQSAILVCRQWFWMNRHRVIRGLIFDGHSDPSKLNKVLARLPGAGRLCWFTGRDASRDTHWVQLRKVLKRNHDQFLQNQIRQYQHVDQSSSSDEELQEDSITKRLLTDAPLRELEIIGEIDIGASLPPILPCLYALTRLQLELSCDTTLQMGQLLRACPLLKDIHLSALSTHCLELPGPWFPFVKESRKQRPLRLLSLVLERVRLPQYSLEDLLTITPRLHELKLIGLLKVNPAHPQHEPSVQYDVVRFFQHVQSLDLSLRSFHFSIRDQPLTTSEQREMMFDIVHLPAGSRGEWALWTPDLTPTMLRNLNDVPNVVTTLEIFGEAMANCNPDSGLHRYLCASPHLMHLRAPKTAYLVEHLDLHQRLRGRYLPAAGPTQSSVQPGIWKCRNLQTLHLAFHSRRDSTLSSPTNARIIFGYLSRVCPQLRDLAILTTESCMLNNRIYAPVLHMRLQGGFCLLARLKWLERLRIGSSHRLIAYKSWDLKWMVTNKHSSMDRRQRRKIVGEWEELLVEEEKQEALRIQTHGQSTSRDDTPSINTSVAGLKEDKGVAEVWRLLGNLGLLVDVKAMMEEMDSDDFQCWRSLRKISLYRDEEIGLRPDQEIQRLTS</sequence>
<gene>
    <name evidence="1" type="ORF">BGZ97_009431</name>
</gene>
<evidence type="ECO:0000313" key="1">
    <source>
        <dbReference type="EMBL" id="KAG0314280.1"/>
    </source>
</evidence>
<dbReference type="OrthoDB" id="2389045at2759"/>
<dbReference type="InterPro" id="IPR036047">
    <property type="entry name" value="F-box-like_dom_sf"/>
</dbReference>
<name>A0A9P6RC98_9FUNG</name>
<dbReference type="EMBL" id="JAAAIN010000453">
    <property type="protein sequence ID" value="KAG0314280.1"/>
    <property type="molecule type" value="Genomic_DNA"/>
</dbReference>
<reference evidence="1" key="1">
    <citation type="journal article" date="2020" name="Fungal Divers.">
        <title>Resolving the Mortierellaceae phylogeny through synthesis of multi-gene phylogenetics and phylogenomics.</title>
        <authorList>
            <person name="Vandepol N."/>
            <person name="Liber J."/>
            <person name="Desiro A."/>
            <person name="Na H."/>
            <person name="Kennedy M."/>
            <person name="Barry K."/>
            <person name="Grigoriev I.V."/>
            <person name="Miller A.N."/>
            <person name="O'Donnell K."/>
            <person name="Stajich J.E."/>
            <person name="Bonito G."/>
        </authorList>
    </citation>
    <scope>NUCLEOTIDE SEQUENCE</scope>
    <source>
        <strain evidence="1">NVP60</strain>
    </source>
</reference>
<accession>A0A9P6RC98</accession>
<dbReference type="Gene3D" id="1.20.1280.50">
    <property type="match status" value="1"/>
</dbReference>
<comment type="caution">
    <text evidence="1">The sequence shown here is derived from an EMBL/GenBank/DDBJ whole genome shotgun (WGS) entry which is preliminary data.</text>
</comment>
<keyword evidence="2" id="KW-1185">Reference proteome</keyword>
<organism evidence="1 2">
    <name type="scientific">Linnemannia gamsii</name>
    <dbReference type="NCBI Taxonomy" id="64522"/>
    <lineage>
        <taxon>Eukaryota</taxon>
        <taxon>Fungi</taxon>
        <taxon>Fungi incertae sedis</taxon>
        <taxon>Mucoromycota</taxon>
        <taxon>Mortierellomycotina</taxon>
        <taxon>Mortierellomycetes</taxon>
        <taxon>Mortierellales</taxon>
        <taxon>Mortierellaceae</taxon>
        <taxon>Linnemannia</taxon>
    </lineage>
</organism>
<dbReference type="SUPFAM" id="SSF81383">
    <property type="entry name" value="F-box domain"/>
    <property type="match status" value="1"/>
</dbReference>
<proteinExistence type="predicted"/>
<dbReference type="AlphaFoldDB" id="A0A9P6RC98"/>